<gene>
    <name evidence="2" type="ORF">SAMN02927921_02137</name>
</gene>
<evidence type="ECO:0000256" key="1">
    <source>
        <dbReference type="SAM" id="SignalP"/>
    </source>
</evidence>
<proteinExistence type="predicted"/>
<accession>A0A1K1PYM5</accession>
<dbReference type="EMBL" id="FPJE01000010">
    <property type="protein sequence ID" value="SFW52547.1"/>
    <property type="molecule type" value="Genomic_DNA"/>
</dbReference>
<keyword evidence="1" id="KW-0732">Signal</keyword>
<evidence type="ECO:0000313" key="2">
    <source>
        <dbReference type="EMBL" id="SFW52547.1"/>
    </source>
</evidence>
<dbReference type="STRING" id="1150368.SAMN02927921_02137"/>
<keyword evidence="3" id="KW-1185">Reference proteome</keyword>
<organism evidence="2 3">
    <name type="scientific">Sinomicrobium oceani</name>
    <dbReference type="NCBI Taxonomy" id="1150368"/>
    <lineage>
        <taxon>Bacteria</taxon>
        <taxon>Pseudomonadati</taxon>
        <taxon>Bacteroidota</taxon>
        <taxon>Flavobacteriia</taxon>
        <taxon>Flavobacteriales</taxon>
        <taxon>Flavobacteriaceae</taxon>
        <taxon>Sinomicrobium</taxon>
    </lineage>
</organism>
<dbReference type="AlphaFoldDB" id="A0A1K1PYM5"/>
<dbReference type="SUPFAM" id="SSF140860">
    <property type="entry name" value="Pseudo ankyrin repeat-like"/>
    <property type="match status" value="1"/>
</dbReference>
<name>A0A1K1PYM5_9FLAO</name>
<protein>
    <recommendedName>
        <fullName evidence="4">Ankyrin repeat-containing protein</fullName>
    </recommendedName>
</protein>
<dbReference type="Proteomes" id="UP000182248">
    <property type="component" value="Unassembled WGS sequence"/>
</dbReference>
<feature type="signal peptide" evidence="1">
    <location>
        <begin position="1"/>
        <end position="18"/>
    </location>
</feature>
<feature type="chain" id="PRO_5013358050" description="Ankyrin repeat-containing protein" evidence="1">
    <location>
        <begin position="19"/>
        <end position="284"/>
    </location>
</feature>
<sequence length="284" mass="32465">MKKIFLLLFICSAFQVKAQFKYGDLSEKQKQQISSIGTVYKNALEGQTVDLTYNEFMLQITVDDTMYKLPLVDIEHISVKETNGSYFLKLHHSGGWDYKGLLHMTSQGKAETVKAELQQFLNDFEPFGDNEMYDIGLSVRLLNTSNQDPNFYDFEYKMLKLAGIRDPNNSSDAELKEKMSTLWRKFHQELECKTETHIYPKGNYLRQLARADGEDAFELVLDNYGFDPNVIDNDGCTALDYINAQISATNNYAATAIQRFKKYRALLLKYGAKTANEICGCTSC</sequence>
<reference evidence="2 3" key="1">
    <citation type="submission" date="2016-11" db="EMBL/GenBank/DDBJ databases">
        <authorList>
            <person name="Jaros S."/>
            <person name="Januszkiewicz K."/>
            <person name="Wedrychowicz H."/>
        </authorList>
    </citation>
    <scope>NUCLEOTIDE SEQUENCE [LARGE SCALE GENOMIC DNA]</scope>
    <source>
        <strain evidence="2 3">CGMCC 1.12145</strain>
    </source>
</reference>
<dbReference type="RefSeq" id="WP_072317352.1">
    <property type="nucleotide sequence ID" value="NZ_FPJE01000010.1"/>
</dbReference>
<evidence type="ECO:0000313" key="3">
    <source>
        <dbReference type="Proteomes" id="UP000182248"/>
    </source>
</evidence>
<evidence type="ECO:0008006" key="4">
    <source>
        <dbReference type="Google" id="ProtNLM"/>
    </source>
</evidence>